<protein>
    <submittedName>
        <fullName evidence="2">Uncharacterized protein</fullName>
    </submittedName>
</protein>
<feature type="compositionally biased region" description="Polar residues" evidence="1">
    <location>
        <begin position="23"/>
        <end position="44"/>
    </location>
</feature>
<feature type="region of interest" description="Disordered" evidence="1">
    <location>
        <begin position="1"/>
        <end position="80"/>
    </location>
</feature>
<evidence type="ECO:0000313" key="3">
    <source>
        <dbReference type="Proteomes" id="UP000324222"/>
    </source>
</evidence>
<dbReference type="AlphaFoldDB" id="A0A5B7JM09"/>
<dbReference type="EMBL" id="VSRR010116572">
    <property type="protein sequence ID" value="MPC99001.1"/>
    <property type="molecule type" value="Genomic_DNA"/>
</dbReference>
<reference evidence="2 3" key="1">
    <citation type="submission" date="2019-05" db="EMBL/GenBank/DDBJ databases">
        <title>Another draft genome of Portunus trituberculatus and its Hox gene families provides insights of decapod evolution.</title>
        <authorList>
            <person name="Jeong J.-H."/>
            <person name="Song I."/>
            <person name="Kim S."/>
            <person name="Choi T."/>
            <person name="Kim D."/>
            <person name="Ryu S."/>
            <person name="Kim W."/>
        </authorList>
    </citation>
    <scope>NUCLEOTIDE SEQUENCE [LARGE SCALE GENOMIC DNA]</scope>
    <source>
        <tissue evidence="2">Muscle</tissue>
    </source>
</reference>
<evidence type="ECO:0000256" key="1">
    <source>
        <dbReference type="SAM" id="MobiDB-lite"/>
    </source>
</evidence>
<name>A0A5B7JM09_PORTR</name>
<dbReference type="Proteomes" id="UP000324222">
    <property type="component" value="Unassembled WGS sequence"/>
</dbReference>
<keyword evidence="3" id="KW-1185">Reference proteome</keyword>
<proteinExistence type="predicted"/>
<accession>A0A5B7JM09</accession>
<organism evidence="2 3">
    <name type="scientific">Portunus trituberculatus</name>
    <name type="common">Swimming crab</name>
    <name type="synonym">Neptunus trituberculatus</name>
    <dbReference type="NCBI Taxonomy" id="210409"/>
    <lineage>
        <taxon>Eukaryota</taxon>
        <taxon>Metazoa</taxon>
        <taxon>Ecdysozoa</taxon>
        <taxon>Arthropoda</taxon>
        <taxon>Crustacea</taxon>
        <taxon>Multicrustacea</taxon>
        <taxon>Malacostraca</taxon>
        <taxon>Eumalacostraca</taxon>
        <taxon>Eucarida</taxon>
        <taxon>Decapoda</taxon>
        <taxon>Pleocyemata</taxon>
        <taxon>Brachyura</taxon>
        <taxon>Eubrachyura</taxon>
        <taxon>Portunoidea</taxon>
        <taxon>Portunidae</taxon>
        <taxon>Portuninae</taxon>
        <taxon>Portunus</taxon>
    </lineage>
</organism>
<gene>
    <name evidence="2" type="ORF">E2C01_094393</name>
</gene>
<evidence type="ECO:0000313" key="2">
    <source>
        <dbReference type="EMBL" id="MPC99001.1"/>
    </source>
</evidence>
<sequence>MHLHRVSPFRVTSTSFHLPLPFTTPSAFSSTHLPSSAHSCSSPGDTRAHSPPGNPKPLDGQNLPQNDKQGERGGVGVRSTLLNANLDHSLLPTRPMW</sequence>
<comment type="caution">
    <text evidence="2">The sequence shown here is derived from an EMBL/GenBank/DDBJ whole genome shotgun (WGS) entry which is preliminary data.</text>
</comment>